<dbReference type="Pfam" id="PF12680">
    <property type="entry name" value="SnoaL_2"/>
    <property type="match status" value="1"/>
</dbReference>
<organism evidence="2">
    <name type="scientific">freshwater metagenome</name>
    <dbReference type="NCBI Taxonomy" id="449393"/>
    <lineage>
        <taxon>unclassified sequences</taxon>
        <taxon>metagenomes</taxon>
        <taxon>ecological metagenomes</taxon>
    </lineage>
</organism>
<name>A0A6J7JF37_9ZZZZ</name>
<dbReference type="SUPFAM" id="SSF54427">
    <property type="entry name" value="NTF2-like"/>
    <property type="match status" value="1"/>
</dbReference>
<dbReference type="EMBL" id="CAFBNG010000121">
    <property type="protein sequence ID" value="CAB4941793.1"/>
    <property type="molecule type" value="Genomic_DNA"/>
</dbReference>
<proteinExistence type="predicted"/>
<evidence type="ECO:0000313" key="2">
    <source>
        <dbReference type="EMBL" id="CAB4941793.1"/>
    </source>
</evidence>
<gene>
    <name evidence="2" type="ORF">UFOPK3774_00692</name>
</gene>
<evidence type="ECO:0000259" key="1">
    <source>
        <dbReference type="Pfam" id="PF12680"/>
    </source>
</evidence>
<dbReference type="InterPro" id="IPR032710">
    <property type="entry name" value="NTF2-like_dom_sf"/>
</dbReference>
<dbReference type="Gene3D" id="3.10.450.50">
    <property type="match status" value="1"/>
</dbReference>
<reference evidence="2" key="1">
    <citation type="submission" date="2020-05" db="EMBL/GenBank/DDBJ databases">
        <authorList>
            <person name="Chiriac C."/>
            <person name="Salcher M."/>
            <person name="Ghai R."/>
            <person name="Kavagutti S V."/>
        </authorList>
    </citation>
    <scope>NUCLEOTIDE SEQUENCE</scope>
</reference>
<protein>
    <submittedName>
        <fullName evidence="2">Unannotated protein</fullName>
    </submittedName>
</protein>
<dbReference type="InterPro" id="IPR037401">
    <property type="entry name" value="SnoaL-like"/>
</dbReference>
<accession>A0A6J7JF37</accession>
<sequence>MNNKLTQLAREYWTAEESRDINAILTFFASDARWTGPDGVTLVGHDQIRTFYENSAALYPGLTVEIGRTYGDENEGAIEWIAKLTATNGGVVDLSGINIMKRSGDKFTDLTAYFDQGAF</sequence>
<dbReference type="AlphaFoldDB" id="A0A6J7JF37"/>
<feature type="domain" description="SnoaL-like" evidence="1">
    <location>
        <begin position="9"/>
        <end position="108"/>
    </location>
</feature>